<evidence type="ECO:0000256" key="1">
    <source>
        <dbReference type="SAM" id="Coils"/>
    </source>
</evidence>
<dbReference type="HOGENOM" id="CLU_066266_0_0_1"/>
<evidence type="ECO:0008006" key="5">
    <source>
        <dbReference type="Google" id="ProtNLM"/>
    </source>
</evidence>
<dbReference type="PANTHER" id="PTHR42070:SF1">
    <property type="entry name" value="FILAMENT ASSOCIATED PROTEIN, PUTATIVE (AFU_ORTHOLOGUE AFUA_8G06630)-RELATED"/>
    <property type="match status" value="1"/>
</dbReference>
<organism evidence="3 4">
    <name type="scientific">Exophiala xenobiotica</name>
    <dbReference type="NCBI Taxonomy" id="348802"/>
    <lineage>
        <taxon>Eukaryota</taxon>
        <taxon>Fungi</taxon>
        <taxon>Dikarya</taxon>
        <taxon>Ascomycota</taxon>
        <taxon>Pezizomycotina</taxon>
        <taxon>Eurotiomycetes</taxon>
        <taxon>Chaetothyriomycetidae</taxon>
        <taxon>Chaetothyriales</taxon>
        <taxon>Herpotrichiellaceae</taxon>
        <taxon>Exophiala</taxon>
    </lineage>
</organism>
<dbReference type="Proteomes" id="UP000054342">
    <property type="component" value="Unassembled WGS sequence"/>
</dbReference>
<dbReference type="STRING" id="348802.A0A0D2EB62"/>
<keyword evidence="4" id="KW-1185">Reference proteome</keyword>
<evidence type="ECO:0000313" key="3">
    <source>
        <dbReference type="EMBL" id="KIW52558.1"/>
    </source>
</evidence>
<dbReference type="SUPFAM" id="SSF57959">
    <property type="entry name" value="Leucine zipper domain"/>
    <property type="match status" value="1"/>
</dbReference>
<feature type="coiled-coil region" evidence="1">
    <location>
        <begin position="41"/>
        <end position="68"/>
    </location>
</feature>
<dbReference type="EMBL" id="KN847321">
    <property type="protein sequence ID" value="KIW52558.1"/>
    <property type="molecule type" value="Genomic_DNA"/>
</dbReference>
<dbReference type="GeneID" id="25330096"/>
<dbReference type="AlphaFoldDB" id="A0A0D2EB62"/>
<dbReference type="PANTHER" id="PTHR42070">
    <property type="entry name" value="FILAMENT ASSOCIATED PROTEIN, PUTATIVE (AFU_ORTHOLOGUE AFUA_8G06630)-RELATED"/>
    <property type="match status" value="1"/>
</dbReference>
<evidence type="ECO:0000313" key="4">
    <source>
        <dbReference type="Proteomes" id="UP000054342"/>
    </source>
</evidence>
<dbReference type="GO" id="GO:0003700">
    <property type="term" value="F:DNA-binding transcription factor activity"/>
    <property type="evidence" value="ECO:0007669"/>
    <property type="project" value="InterPro"/>
</dbReference>
<feature type="compositionally biased region" description="Low complexity" evidence="2">
    <location>
        <begin position="1"/>
        <end position="13"/>
    </location>
</feature>
<sequence>MSSKASSSGDTASPPTKTPPHTLIRVRNNQRRHRERRRQYIALLEQKLQDSERHLDQALAELAILKSKLAQCQPNSHESGRPCPVTQPTSLRSVLEADQQYDLNDNQQAVTIDNAPNDSGAHSCSTIDEIADVSPPGLGTMMPRPSIPEPLLSSLSCSHYPPSDGQPTTACVQAYIVISNLNYRGLDSESITAWLNPGFRRSGLRDEGCQVESKLLFELLDFISDP</sequence>
<protein>
    <recommendedName>
        <fullName evidence="5">BZIP domain-containing protein</fullName>
    </recommendedName>
</protein>
<dbReference type="RefSeq" id="XP_013313142.1">
    <property type="nucleotide sequence ID" value="XM_013457688.1"/>
</dbReference>
<dbReference type="InterPro" id="IPR046347">
    <property type="entry name" value="bZIP_sf"/>
</dbReference>
<gene>
    <name evidence="3" type="ORF">PV05_08188</name>
</gene>
<reference evidence="3 4" key="1">
    <citation type="submission" date="2015-01" db="EMBL/GenBank/DDBJ databases">
        <title>The Genome Sequence of Exophiala xenobiotica CBS118157.</title>
        <authorList>
            <consortium name="The Broad Institute Genomics Platform"/>
            <person name="Cuomo C."/>
            <person name="de Hoog S."/>
            <person name="Gorbushina A."/>
            <person name="Stielow B."/>
            <person name="Teixiera M."/>
            <person name="Abouelleil A."/>
            <person name="Chapman S.B."/>
            <person name="Priest M."/>
            <person name="Young S.K."/>
            <person name="Wortman J."/>
            <person name="Nusbaum C."/>
            <person name="Birren B."/>
        </authorList>
    </citation>
    <scope>NUCLEOTIDE SEQUENCE [LARGE SCALE GENOMIC DNA]</scope>
    <source>
        <strain evidence="3 4">CBS 118157</strain>
    </source>
</reference>
<proteinExistence type="predicted"/>
<feature type="region of interest" description="Disordered" evidence="2">
    <location>
        <begin position="1"/>
        <end position="34"/>
    </location>
</feature>
<name>A0A0D2EB62_9EURO</name>
<evidence type="ECO:0000256" key="2">
    <source>
        <dbReference type="SAM" id="MobiDB-lite"/>
    </source>
</evidence>
<dbReference type="OrthoDB" id="4118292at2759"/>
<keyword evidence="1" id="KW-0175">Coiled coil</keyword>
<dbReference type="Gene3D" id="1.20.5.170">
    <property type="match status" value="1"/>
</dbReference>
<accession>A0A0D2EB62</accession>